<dbReference type="Proteomes" id="UP000217349">
    <property type="component" value="Chromosome"/>
</dbReference>
<comment type="cofactor">
    <cofactor evidence="1">
        <name>Mg(2+)</name>
        <dbReference type="ChEBI" id="CHEBI:18420"/>
    </cofactor>
</comment>
<dbReference type="AlphaFoldDB" id="A0A290HE36"/>
<dbReference type="GO" id="GO:0106350">
    <property type="term" value="F:all-trans-octaprenyl-diphosphate synthase activity"/>
    <property type="evidence" value="ECO:0007669"/>
    <property type="project" value="UniProtKB-EC"/>
</dbReference>
<dbReference type="EC" id="2.5.1.90" evidence="7"/>
<dbReference type="InterPro" id="IPR000092">
    <property type="entry name" value="Polyprenyl_synt"/>
</dbReference>
<evidence type="ECO:0000313" key="7">
    <source>
        <dbReference type="EMBL" id="ATB69793.1"/>
    </source>
</evidence>
<comment type="similarity">
    <text evidence="2 6">Belongs to the FPP/GGPP synthase family.</text>
</comment>
<name>A0A290HE36_9BACT</name>
<dbReference type="PANTHER" id="PTHR12001">
    <property type="entry name" value="GERANYLGERANYL PYROPHOSPHATE SYNTHASE"/>
    <property type="match status" value="1"/>
</dbReference>
<evidence type="ECO:0000256" key="3">
    <source>
        <dbReference type="ARBA" id="ARBA00022679"/>
    </source>
</evidence>
<gene>
    <name evidence="7" type="ORF">SJPD1_1688</name>
</gene>
<dbReference type="OrthoDB" id="9805316at2"/>
<dbReference type="Pfam" id="PF00348">
    <property type="entry name" value="polyprenyl_synt"/>
    <property type="match status" value="1"/>
</dbReference>
<dbReference type="KEGG" id="sulj:SJPD1_1688"/>
<dbReference type="PANTHER" id="PTHR12001:SF69">
    <property type="entry name" value="ALL TRANS-POLYPRENYL-DIPHOSPHATE SYNTHASE PDSS1"/>
    <property type="match status" value="1"/>
</dbReference>
<keyword evidence="3 6" id="KW-0808">Transferase</keyword>
<reference evidence="8" key="1">
    <citation type="submission" date="2017-09" db="EMBL/GenBank/DDBJ databases">
        <title>The complete genome of Sulfurospirillum sp. JPD-1.</title>
        <authorList>
            <person name="Goris T."/>
        </authorList>
    </citation>
    <scope>NUCLEOTIDE SEQUENCE [LARGE SCALE GENOMIC DNA]</scope>
    <source>
        <strain evidence="8">JPD-1</strain>
    </source>
</reference>
<keyword evidence="5" id="KW-0460">Magnesium</keyword>
<dbReference type="PROSITE" id="PS00723">
    <property type="entry name" value="POLYPRENYL_SYNTHASE_1"/>
    <property type="match status" value="1"/>
</dbReference>
<evidence type="ECO:0000256" key="6">
    <source>
        <dbReference type="RuleBase" id="RU004466"/>
    </source>
</evidence>
<dbReference type="EC" id="2.5.1.1" evidence="7"/>
<dbReference type="EMBL" id="CP023275">
    <property type="protein sequence ID" value="ATB69793.1"/>
    <property type="molecule type" value="Genomic_DNA"/>
</dbReference>
<dbReference type="InterPro" id="IPR008949">
    <property type="entry name" value="Isoprenoid_synthase_dom_sf"/>
</dbReference>
<dbReference type="SFLD" id="SFLDS00005">
    <property type="entry name" value="Isoprenoid_Synthase_Type_I"/>
    <property type="match status" value="1"/>
</dbReference>
<dbReference type="GO" id="GO:0004161">
    <property type="term" value="F:dimethylallyltranstransferase activity"/>
    <property type="evidence" value="ECO:0007669"/>
    <property type="project" value="UniProtKB-EC"/>
</dbReference>
<dbReference type="Gene3D" id="1.10.600.10">
    <property type="entry name" value="Farnesyl Diphosphate Synthase"/>
    <property type="match status" value="1"/>
</dbReference>
<evidence type="ECO:0000313" key="8">
    <source>
        <dbReference type="Proteomes" id="UP000217349"/>
    </source>
</evidence>
<dbReference type="RefSeq" id="WP_096046752.1">
    <property type="nucleotide sequence ID" value="NZ_CP023275.1"/>
</dbReference>
<accession>A0A290HE36</accession>
<dbReference type="GO" id="GO:0046872">
    <property type="term" value="F:metal ion binding"/>
    <property type="evidence" value="ECO:0007669"/>
    <property type="project" value="UniProtKB-KW"/>
</dbReference>
<dbReference type="EC" id="2.5.1.10" evidence="7"/>
<evidence type="ECO:0000256" key="5">
    <source>
        <dbReference type="ARBA" id="ARBA00022842"/>
    </source>
</evidence>
<dbReference type="GO" id="GO:0004337">
    <property type="term" value="F:(2E,6E)-farnesyl diphosphate synthase activity"/>
    <property type="evidence" value="ECO:0007669"/>
    <property type="project" value="UniProtKB-EC"/>
</dbReference>
<dbReference type="CDD" id="cd00685">
    <property type="entry name" value="Trans_IPPS_HT"/>
    <property type="match status" value="1"/>
</dbReference>
<sequence length="298" mass="33125">MLGKVENLMVEMVASLGDARSVELFHRVPKGKRLRAKLILKIAGVTDNSLKLAAIVELIHAASLLHDDVIDDAFTRRGEDSINALFGNKTAIMLGDILYSKGFSELTFMPNDVAYSVSHAVALLSVGELLDVELSHAFNDSEERYFDMIYKKTASLIEASAKAAALLAGKNATIYALYGKNLGLAFQIIDDILDITQSSETLGKPSLNDFKEGKTTLPYLYMYRKLSSSDQTKLLSLFQQELDETQKVWIKTKMNETKALEDSISYARKLGLEALEVIEKEEDVGLSTIIKEMIERNF</sequence>
<dbReference type="GO" id="GO:0004311">
    <property type="term" value="F:geranylgeranyl diphosphate synthase activity"/>
    <property type="evidence" value="ECO:0007669"/>
    <property type="project" value="UniProtKB-EC"/>
</dbReference>
<keyword evidence="4" id="KW-0479">Metal-binding</keyword>
<protein>
    <submittedName>
        <fullName evidence="7">Short chain isoprenyl diphosphate synthase</fullName>
        <ecNumber evidence="7">2.5.1.1</ecNumber>
        <ecNumber evidence="7">2.5.1.10</ecNumber>
        <ecNumber evidence="7">2.5.1.29</ecNumber>
        <ecNumber evidence="7">2.5.1.90</ecNumber>
    </submittedName>
</protein>
<evidence type="ECO:0000256" key="2">
    <source>
        <dbReference type="ARBA" id="ARBA00006706"/>
    </source>
</evidence>
<dbReference type="SUPFAM" id="SSF48576">
    <property type="entry name" value="Terpenoid synthases"/>
    <property type="match status" value="1"/>
</dbReference>
<proteinExistence type="inferred from homology"/>
<dbReference type="PROSITE" id="PS00444">
    <property type="entry name" value="POLYPRENYL_SYNTHASE_2"/>
    <property type="match status" value="1"/>
</dbReference>
<organism evidence="7 8">
    <name type="scientific">Sulfurospirillum diekertiae</name>
    <dbReference type="NCBI Taxonomy" id="1854492"/>
    <lineage>
        <taxon>Bacteria</taxon>
        <taxon>Pseudomonadati</taxon>
        <taxon>Campylobacterota</taxon>
        <taxon>Epsilonproteobacteria</taxon>
        <taxon>Campylobacterales</taxon>
        <taxon>Sulfurospirillaceae</taxon>
        <taxon>Sulfurospirillum</taxon>
    </lineage>
</organism>
<evidence type="ECO:0000256" key="4">
    <source>
        <dbReference type="ARBA" id="ARBA00022723"/>
    </source>
</evidence>
<evidence type="ECO:0000256" key="1">
    <source>
        <dbReference type="ARBA" id="ARBA00001946"/>
    </source>
</evidence>
<dbReference type="EC" id="2.5.1.29" evidence="7"/>
<dbReference type="GO" id="GO:0008299">
    <property type="term" value="P:isoprenoid biosynthetic process"/>
    <property type="evidence" value="ECO:0007669"/>
    <property type="project" value="InterPro"/>
</dbReference>
<dbReference type="InterPro" id="IPR033749">
    <property type="entry name" value="Polyprenyl_synt_CS"/>
</dbReference>